<dbReference type="InterPro" id="IPR009351">
    <property type="entry name" value="AlkZ-like"/>
</dbReference>
<reference evidence="3" key="1">
    <citation type="journal article" date="2019" name="Int. J. Syst. Evol. Microbiol.">
        <title>The Global Catalogue of Microorganisms (GCM) 10K type strain sequencing project: providing services to taxonomists for standard genome sequencing and annotation.</title>
        <authorList>
            <consortium name="The Broad Institute Genomics Platform"/>
            <consortium name="The Broad Institute Genome Sequencing Center for Infectious Disease"/>
            <person name="Wu L."/>
            <person name="Ma J."/>
        </authorList>
    </citation>
    <scope>NUCLEOTIDE SEQUENCE [LARGE SCALE GENOMIC DNA]</scope>
    <source>
        <strain evidence="3">JCM 11896</strain>
    </source>
</reference>
<keyword evidence="3" id="KW-1185">Reference proteome</keyword>
<comment type="caution">
    <text evidence="2">The sequence shown here is derived from an EMBL/GenBank/DDBJ whole genome shotgun (WGS) entry which is preliminary data.</text>
</comment>
<feature type="region of interest" description="Disordered" evidence="1">
    <location>
        <begin position="1"/>
        <end position="22"/>
    </location>
</feature>
<dbReference type="EMBL" id="BAAAJK010000005">
    <property type="protein sequence ID" value="GAA1384073.1"/>
    <property type="molecule type" value="Genomic_DNA"/>
</dbReference>
<protein>
    <submittedName>
        <fullName evidence="2">Winged helix DNA-binding domain-containing protein</fullName>
    </submittedName>
</protein>
<dbReference type="Pfam" id="PF06224">
    <property type="entry name" value="AlkZ-like"/>
    <property type="match status" value="1"/>
</dbReference>
<evidence type="ECO:0000313" key="2">
    <source>
        <dbReference type="EMBL" id="GAA1384073.1"/>
    </source>
</evidence>
<dbReference type="Proteomes" id="UP001501414">
    <property type="component" value="Unassembled WGS sequence"/>
</dbReference>
<accession>A0ABP4I831</accession>
<evidence type="ECO:0000256" key="1">
    <source>
        <dbReference type="SAM" id="MobiDB-lite"/>
    </source>
</evidence>
<sequence>MDRGARPGRRLGPRGQRGRGHAAVHRMTVLGRRALNRATLARQHLLARHAPDPGGGSGVAGTVAHLGGLQAQEPREPYTGLWSRIGDFDPRPASAALHDRTLVRTVLIRRTVHLVTAADCLAFRGLCQPMITQRTWGARRAELPGVDPAALADAVRPLFAETPRTGGEVARLVADRFPGAGRAALADAAVSVVPLVQVPPRGTWDGAGPARLTTVGSWLGRDPDPEPDAGPLVLRYLRAFGPAASADLRAWCGLTGLPAVVERLRPRLRTFRDERGRELLDVDDAPLPDPDTPVPPRFLPAFDNVVLGFDDRSRIIDDAHRGLSVTGARFVLVDGRVAGTWTTSGDDLAVHPLRPFTRAESGAVAEEAERLRGFLTGGG</sequence>
<name>A0ABP4I831_9PSEU</name>
<dbReference type="PANTHER" id="PTHR38479:SF2">
    <property type="entry name" value="WINGED HELIX DNA-BINDING DOMAIN-CONTAINING PROTEIN"/>
    <property type="match status" value="1"/>
</dbReference>
<dbReference type="PANTHER" id="PTHR38479">
    <property type="entry name" value="LMO0824 PROTEIN"/>
    <property type="match status" value="1"/>
</dbReference>
<keyword evidence="2" id="KW-0238">DNA-binding</keyword>
<proteinExistence type="predicted"/>
<evidence type="ECO:0000313" key="3">
    <source>
        <dbReference type="Proteomes" id="UP001501414"/>
    </source>
</evidence>
<dbReference type="GO" id="GO:0003677">
    <property type="term" value="F:DNA binding"/>
    <property type="evidence" value="ECO:0007669"/>
    <property type="project" value="UniProtKB-KW"/>
</dbReference>
<gene>
    <name evidence="2" type="ORF">GCM10009613_14340</name>
</gene>
<organism evidence="2 3">
    <name type="scientific">Pseudonocardia kongjuensis</name>
    <dbReference type="NCBI Taxonomy" id="102227"/>
    <lineage>
        <taxon>Bacteria</taxon>
        <taxon>Bacillati</taxon>
        <taxon>Actinomycetota</taxon>
        <taxon>Actinomycetes</taxon>
        <taxon>Pseudonocardiales</taxon>
        <taxon>Pseudonocardiaceae</taxon>
        <taxon>Pseudonocardia</taxon>
    </lineage>
</organism>